<dbReference type="InParanoid" id="A0A369JHD3"/>
<name>A0A369JHD3_HYPMA</name>
<feature type="region of interest" description="Disordered" evidence="1">
    <location>
        <begin position="1"/>
        <end position="74"/>
    </location>
</feature>
<accession>A0A369JHD3</accession>
<dbReference type="EMBL" id="LUEZ02000087">
    <property type="protein sequence ID" value="RDB18814.1"/>
    <property type="molecule type" value="Genomic_DNA"/>
</dbReference>
<dbReference type="Proteomes" id="UP000076154">
    <property type="component" value="Unassembled WGS sequence"/>
</dbReference>
<evidence type="ECO:0000256" key="1">
    <source>
        <dbReference type="SAM" id="MobiDB-lite"/>
    </source>
</evidence>
<comment type="caution">
    <text evidence="2">The sequence shown here is derived from an EMBL/GenBank/DDBJ whole genome shotgun (WGS) entry which is preliminary data.</text>
</comment>
<sequence>MPASASIPASAHNDIPRIFDSPPVPLVSNPPNDHTPCLPQTPSAHSSRHAASSSNPLSPMDVLGSSDLSSLLAH</sequence>
<feature type="compositionally biased region" description="Low complexity" evidence="1">
    <location>
        <begin position="63"/>
        <end position="74"/>
    </location>
</feature>
<protein>
    <submittedName>
        <fullName evidence="2">Uncharacterized protein</fullName>
    </submittedName>
</protein>
<proteinExistence type="predicted"/>
<gene>
    <name evidence="2" type="ORF">Hypma_014562</name>
</gene>
<organism evidence="2 3">
    <name type="scientific">Hypsizygus marmoreus</name>
    <name type="common">White beech mushroom</name>
    <name type="synonym">Agaricus marmoreus</name>
    <dbReference type="NCBI Taxonomy" id="39966"/>
    <lineage>
        <taxon>Eukaryota</taxon>
        <taxon>Fungi</taxon>
        <taxon>Dikarya</taxon>
        <taxon>Basidiomycota</taxon>
        <taxon>Agaricomycotina</taxon>
        <taxon>Agaricomycetes</taxon>
        <taxon>Agaricomycetidae</taxon>
        <taxon>Agaricales</taxon>
        <taxon>Tricholomatineae</taxon>
        <taxon>Lyophyllaceae</taxon>
        <taxon>Hypsizygus</taxon>
    </lineage>
</organism>
<reference evidence="2" key="1">
    <citation type="submission" date="2018-04" db="EMBL/GenBank/DDBJ databases">
        <title>Whole genome sequencing of Hypsizygus marmoreus.</title>
        <authorList>
            <person name="Choi I.-G."/>
            <person name="Min B."/>
            <person name="Kim J.-G."/>
            <person name="Kim S."/>
            <person name="Oh Y.-L."/>
            <person name="Kong W.-S."/>
            <person name="Park H."/>
            <person name="Jeong J."/>
            <person name="Song E.-S."/>
        </authorList>
    </citation>
    <scope>NUCLEOTIDE SEQUENCE [LARGE SCALE GENOMIC DNA]</scope>
    <source>
        <strain evidence="2">51987-8</strain>
    </source>
</reference>
<keyword evidence="3" id="KW-1185">Reference proteome</keyword>
<evidence type="ECO:0000313" key="3">
    <source>
        <dbReference type="Proteomes" id="UP000076154"/>
    </source>
</evidence>
<evidence type="ECO:0000313" key="2">
    <source>
        <dbReference type="EMBL" id="RDB18814.1"/>
    </source>
</evidence>
<feature type="compositionally biased region" description="Low complexity" evidence="1">
    <location>
        <begin position="43"/>
        <end position="54"/>
    </location>
</feature>
<dbReference type="AlphaFoldDB" id="A0A369JHD3"/>